<dbReference type="Proteomes" id="UP000032545">
    <property type="component" value="Unassembled WGS sequence"/>
</dbReference>
<gene>
    <name evidence="1" type="ORF">FF36_04517</name>
</gene>
<protein>
    <submittedName>
        <fullName evidence="1">Uncharacterized protein</fullName>
    </submittedName>
</protein>
<comment type="caution">
    <text evidence="1">The sequence shown here is derived from an EMBL/GenBank/DDBJ whole genome shotgun (WGS) entry which is preliminary data.</text>
</comment>
<dbReference type="AlphaFoldDB" id="A0A0D8BCP9"/>
<reference evidence="1 2" key="2">
    <citation type="journal article" date="2016" name="Genome Announc.">
        <title>Permanent Draft Genome Sequences for Two Variants of Frankia sp. Strain CpI1, the First Frankia Strain Isolated from Root Nodules of Comptonia peregrina.</title>
        <authorList>
            <person name="Oshone R."/>
            <person name="Hurst S.G.IV."/>
            <person name="Abebe-Akele F."/>
            <person name="Simpson S."/>
            <person name="Morris K."/>
            <person name="Thomas W.K."/>
            <person name="Tisa L.S."/>
        </authorList>
    </citation>
    <scope>NUCLEOTIDE SEQUENCE [LARGE SCALE GENOMIC DNA]</scope>
    <source>
        <strain evidence="2">CpI1-S</strain>
    </source>
</reference>
<dbReference type="EMBL" id="JYFN01000042">
    <property type="protein sequence ID" value="KJE21177.1"/>
    <property type="molecule type" value="Genomic_DNA"/>
</dbReference>
<organism evidence="1 2">
    <name type="scientific">Frankia torreyi</name>
    <dbReference type="NCBI Taxonomy" id="1856"/>
    <lineage>
        <taxon>Bacteria</taxon>
        <taxon>Bacillati</taxon>
        <taxon>Actinomycetota</taxon>
        <taxon>Actinomycetes</taxon>
        <taxon>Frankiales</taxon>
        <taxon>Frankiaceae</taxon>
        <taxon>Frankia</taxon>
    </lineage>
</organism>
<sequence length="96" mass="10858">MKVRLSCMLIGATEVWQGSARQARARWAARKFNLRERARQLELCEGDLGLIAYGQADADYEPGVALVEALHSLIDERWSCRNDRSNEIRRQGVTGP</sequence>
<keyword evidence="2" id="KW-1185">Reference proteome</keyword>
<proteinExistence type="predicted"/>
<evidence type="ECO:0000313" key="1">
    <source>
        <dbReference type="EMBL" id="KJE21177.1"/>
    </source>
</evidence>
<reference evidence="2" key="1">
    <citation type="submission" date="2015-02" db="EMBL/GenBank/DDBJ databases">
        <title>Draft Genome of Frankia sp. CpI1-S.</title>
        <authorList>
            <person name="Oshone R.T."/>
            <person name="Ngom M."/>
            <person name="Ghodhbane-Gtari F."/>
            <person name="Gtari M."/>
            <person name="Morris K."/>
            <person name="Thomas K."/>
            <person name="Sen A."/>
            <person name="Tisa L.S."/>
        </authorList>
    </citation>
    <scope>NUCLEOTIDE SEQUENCE [LARGE SCALE GENOMIC DNA]</scope>
    <source>
        <strain evidence="2">CpI1-S</strain>
    </source>
</reference>
<dbReference type="PATRIC" id="fig|1502723.3.peg.4457"/>
<name>A0A0D8BCP9_9ACTN</name>
<accession>A0A0D8BCP9</accession>
<evidence type="ECO:0000313" key="2">
    <source>
        <dbReference type="Proteomes" id="UP000032545"/>
    </source>
</evidence>